<dbReference type="InterPro" id="IPR000873">
    <property type="entry name" value="AMP-dep_synth/lig_dom"/>
</dbReference>
<dbReference type="PANTHER" id="PTHR45527">
    <property type="entry name" value="NONRIBOSOMAL PEPTIDE SYNTHETASE"/>
    <property type="match status" value="1"/>
</dbReference>
<dbReference type="PROSITE" id="PS50075">
    <property type="entry name" value="CARRIER"/>
    <property type="match status" value="1"/>
</dbReference>
<dbReference type="Gene3D" id="3.30.559.30">
    <property type="entry name" value="Nonribosomal peptide synthetase, condensation domain"/>
    <property type="match status" value="1"/>
</dbReference>
<dbReference type="Proteomes" id="UP000317550">
    <property type="component" value="Chromosome"/>
</dbReference>
<dbReference type="InterPro" id="IPR036736">
    <property type="entry name" value="ACP-like_sf"/>
</dbReference>
<dbReference type="InterPro" id="IPR001242">
    <property type="entry name" value="Condensation_dom"/>
</dbReference>
<dbReference type="AlphaFoldDB" id="A0A516SKQ3"/>
<dbReference type="InterPro" id="IPR020845">
    <property type="entry name" value="AMP-binding_CS"/>
</dbReference>
<dbReference type="InterPro" id="IPR029058">
    <property type="entry name" value="AB_hydrolase_fold"/>
</dbReference>
<dbReference type="Pfam" id="PF00501">
    <property type="entry name" value="AMP-binding"/>
    <property type="match status" value="1"/>
</dbReference>
<proteinExistence type="predicted"/>
<evidence type="ECO:0000313" key="2">
    <source>
        <dbReference type="EMBL" id="QDQ28742.1"/>
    </source>
</evidence>
<dbReference type="Gene3D" id="3.40.50.12780">
    <property type="entry name" value="N-terminal domain of ligase-like"/>
    <property type="match status" value="1"/>
</dbReference>
<dbReference type="PROSITE" id="PS00455">
    <property type="entry name" value="AMP_BINDING"/>
    <property type="match status" value="1"/>
</dbReference>
<dbReference type="GO" id="GO:0043041">
    <property type="term" value="P:amino acid activation for nonribosomal peptide biosynthetic process"/>
    <property type="evidence" value="ECO:0007669"/>
    <property type="project" value="TreeGrafter"/>
</dbReference>
<dbReference type="Gene3D" id="3.30.300.30">
    <property type="match status" value="1"/>
</dbReference>
<dbReference type="Gene3D" id="3.30.559.10">
    <property type="entry name" value="Chloramphenicol acetyltransferase-like domain"/>
    <property type="match status" value="1"/>
</dbReference>
<gene>
    <name evidence="2" type="ORF">FNU76_21630</name>
</gene>
<dbReference type="RefSeq" id="WP_144280125.1">
    <property type="nucleotide sequence ID" value="NZ_CP041730.1"/>
</dbReference>
<dbReference type="InterPro" id="IPR042099">
    <property type="entry name" value="ANL_N_sf"/>
</dbReference>
<dbReference type="InterPro" id="IPR045851">
    <property type="entry name" value="AMP-bd_C_sf"/>
</dbReference>
<dbReference type="KEGG" id="cari:FNU76_21630"/>
<dbReference type="PANTHER" id="PTHR45527:SF1">
    <property type="entry name" value="FATTY ACID SYNTHASE"/>
    <property type="match status" value="1"/>
</dbReference>
<evidence type="ECO:0000259" key="1">
    <source>
        <dbReference type="PROSITE" id="PS50075"/>
    </source>
</evidence>
<name>A0A516SKQ3_9NEIS</name>
<dbReference type="EMBL" id="CP041730">
    <property type="protein sequence ID" value="QDQ28742.1"/>
    <property type="molecule type" value="Genomic_DNA"/>
</dbReference>
<dbReference type="Gene3D" id="3.40.50.1820">
    <property type="entry name" value="alpha/beta hydrolase"/>
    <property type="match status" value="1"/>
</dbReference>
<dbReference type="SUPFAM" id="SSF53474">
    <property type="entry name" value="alpha/beta-Hydrolases"/>
    <property type="match status" value="1"/>
</dbReference>
<dbReference type="InterPro" id="IPR009081">
    <property type="entry name" value="PP-bd_ACP"/>
</dbReference>
<accession>A0A516SKQ3</accession>
<evidence type="ECO:0000313" key="3">
    <source>
        <dbReference type="Proteomes" id="UP000317550"/>
    </source>
</evidence>
<dbReference type="GO" id="GO:0005737">
    <property type="term" value="C:cytoplasm"/>
    <property type="evidence" value="ECO:0007669"/>
    <property type="project" value="TreeGrafter"/>
</dbReference>
<dbReference type="OrthoDB" id="2472181at2"/>
<dbReference type="GO" id="GO:0031177">
    <property type="term" value="F:phosphopantetheine binding"/>
    <property type="evidence" value="ECO:0007669"/>
    <property type="project" value="TreeGrafter"/>
</dbReference>
<dbReference type="InterPro" id="IPR023213">
    <property type="entry name" value="CAT-like_dom_sf"/>
</dbReference>
<reference evidence="3" key="1">
    <citation type="submission" date="2019-07" db="EMBL/GenBank/DDBJ databases">
        <title>Chitinimonas sp. nov., isolated from Ny-Alesund, arctica soil.</title>
        <authorList>
            <person name="Xu Q."/>
            <person name="Peng F."/>
        </authorList>
    </citation>
    <scope>NUCLEOTIDE SEQUENCE [LARGE SCALE GENOMIC DNA]</scope>
    <source>
        <strain evidence="3">R3-44</strain>
    </source>
</reference>
<organism evidence="2 3">
    <name type="scientific">Chitinimonas arctica</name>
    <dbReference type="NCBI Taxonomy" id="2594795"/>
    <lineage>
        <taxon>Bacteria</taxon>
        <taxon>Pseudomonadati</taxon>
        <taxon>Pseudomonadota</taxon>
        <taxon>Betaproteobacteria</taxon>
        <taxon>Neisseriales</taxon>
        <taxon>Chitinibacteraceae</taxon>
        <taxon>Chitinimonas</taxon>
    </lineage>
</organism>
<keyword evidence="3" id="KW-1185">Reference proteome</keyword>
<dbReference type="GO" id="GO:0044550">
    <property type="term" value="P:secondary metabolite biosynthetic process"/>
    <property type="evidence" value="ECO:0007669"/>
    <property type="project" value="TreeGrafter"/>
</dbReference>
<dbReference type="Gene3D" id="1.10.1200.10">
    <property type="entry name" value="ACP-like"/>
    <property type="match status" value="1"/>
</dbReference>
<dbReference type="GO" id="GO:0003824">
    <property type="term" value="F:catalytic activity"/>
    <property type="evidence" value="ECO:0007669"/>
    <property type="project" value="InterPro"/>
</dbReference>
<sequence>MSSQEARLYAQYRLYPQSLAYLLEMAIPLPAGIAQEAVATALQALLERHDILRTRYRVEADGTPYAEVLPELAASDVLVEPAAWPLARNQPFALEEGPLLRACMQTDGQGGCLQLQIHHILVDEPAMATLRGDFERLLDGETLPATGPGYRHYALALAEARRQPLWETAQRFWRDYLQGLAFDPFGHGAVEEGGRMASLSWQLSAAEQAACQRVCAELKLTPASFFLALWGLVVAREGSSDAFSISVANAYGARQGLETVGMFVSLVPCSLRFGRDNPSFADYARQLADTQWQVMEQLFFPVEEVFPLLEPDPRRFGSNPLLNVAYSYLEGGASEPTVATDSNGVEAQGPLSLAIQHGDGQCRLALEYQPTLFTAARIERLAACWRELLQQLASHAPADWKVDDWVGATASFRPAVRHESGPAIDAILRQSFLQLGGRPAVIDDAGELSWQEFAALTAGYVQRLNVTSVRRALILGTTGRQLQAFLAACFLTRTTYLALEDGTPEARVEEVRQHAAPDLVIDTGRETVTPLAFDWAGFESVKTLADNPTGWILYSSGTTGRPKGICVAAETVAAYLASLVERLRLPAGVRVTQQFSPSFDGYLEEVLLAWAMQGTSLVVDRYSLLDERKARAFLQQRRPDVISAAPALLSAWNRISDLQPLPRVCISGGDFLAPADINRLRAHMQIWNSYGPTETCIAASMLDCSQVQAGATLSIGTPFAHVAFSVVDAEGRRLRPGQWGELLIHGDFARHGYLDDPERTAERFGSDENGFYFRTGDMAMAGHDGQYFLRGRMDDSCKVRGNFIGLGELEGKASQYPGVLAAGAAVAWPGMAEACLVLAVEGQPDSLGGLQQHLARHYTRSHLPSAIFPLAQLPRTDTGKLDRAGVVAQFHAWRERAQPVSGEIEQDEDLLALMACWRDCLNYQGPLGRDADFFLVSGSSLSAVRLAGQIETRFGVSFSPVDVFRHATVAGQQALIAARRLGESAAPVSVRQLNADVAGTPSLILLPPALGGLQELQALADRWSGQVAVSVLTLAPEAAEALSEAAFETALLQTLQPLLAAAGRPVWLGGYSLGAEMLAALLERHPALADGIDRLVFLDPNLDTRLFEGPGLFAEFIEFFSELGQAEDLGGMLDGIAEASLRQRMPALYREWRQYRLQHGLLAGRSFAARVPALLQAGTAVSVLLSDEADAAAMAGLPAELARNGWLRQFAGSHTGFLLALDAQELMHDHRVAADRYSLV</sequence>
<dbReference type="SUPFAM" id="SSF56801">
    <property type="entry name" value="Acetyl-CoA synthetase-like"/>
    <property type="match status" value="1"/>
</dbReference>
<feature type="domain" description="Carrier" evidence="1">
    <location>
        <begin position="904"/>
        <end position="980"/>
    </location>
</feature>
<dbReference type="Pfam" id="PF00668">
    <property type="entry name" value="Condensation"/>
    <property type="match status" value="1"/>
</dbReference>
<dbReference type="SUPFAM" id="SSF52777">
    <property type="entry name" value="CoA-dependent acyltransferases"/>
    <property type="match status" value="2"/>
</dbReference>
<dbReference type="Pfam" id="PF00550">
    <property type="entry name" value="PP-binding"/>
    <property type="match status" value="1"/>
</dbReference>
<protein>
    <submittedName>
        <fullName evidence="2">AMP-binding protein</fullName>
    </submittedName>
</protein>